<organism evidence="2 3">
    <name type="scientific">Ceraceosorus bombacis</name>
    <dbReference type="NCBI Taxonomy" id="401625"/>
    <lineage>
        <taxon>Eukaryota</taxon>
        <taxon>Fungi</taxon>
        <taxon>Dikarya</taxon>
        <taxon>Basidiomycota</taxon>
        <taxon>Ustilaginomycotina</taxon>
        <taxon>Exobasidiomycetes</taxon>
        <taxon>Ceraceosorales</taxon>
        <taxon>Ceraceosoraceae</taxon>
        <taxon>Ceraceosorus</taxon>
    </lineage>
</organism>
<proteinExistence type="predicted"/>
<dbReference type="EMBL" id="CCYA01000254">
    <property type="protein sequence ID" value="CEH17160.1"/>
    <property type="molecule type" value="Genomic_DNA"/>
</dbReference>
<dbReference type="AlphaFoldDB" id="A0A0P1BMK5"/>
<evidence type="ECO:0000313" key="2">
    <source>
        <dbReference type="EMBL" id="CEH17160.1"/>
    </source>
</evidence>
<dbReference type="OrthoDB" id="3268823at2759"/>
<feature type="compositionally biased region" description="Basic and acidic residues" evidence="1">
    <location>
        <begin position="126"/>
        <end position="141"/>
    </location>
</feature>
<sequence length="235" mass="24446">MTDAEESQSQSYLDSARELVSSAGATAQSAYEQAAQKASDVYQATPAILPGSQSEKYSEDSGAVPNDGGVANAESGESAAPSGKEERIEETRSKGPSDPARLNKSQQDIGTEYNVPTAAGQGTTRSADEKALEAAKNEKGAKQANVPQDYTDEPCPNSNNNGGEKPHEPKAGGRPRGNSEAVSDYGSYDNDGRPTRGIVGKALASAQGNAKVIAGKIQKDEDKVETGKALKRGEI</sequence>
<keyword evidence="3" id="KW-1185">Reference proteome</keyword>
<feature type="region of interest" description="Disordered" evidence="1">
    <location>
        <begin position="1"/>
        <end position="207"/>
    </location>
</feature>
<name>A0A0P1BMK5_9BASI</name>
<evidence type="ECO:0000256" key="1">
    <source>
        <dbReference type="SAM" id="MobiDB-lite"/>
    </source>
</evidence>
<dbReference type="Proteomes" id="UP000054845">
    <property type="component" value="Unassembled WGS sequence"/>
</dbReference>
<accession>A0A0P1BMK5</accession>
<feature type="compositionally biased region" description="Basic and acidic residues" evidence="1">
    <location>
        <begin position="83"/>
        <end position="95"/>
    </location>
</feature>
<reference evidence="2 3" key="1">
    <citation type="submission" date="2014-09" db="EMBL/GenBank/DDBJ databases">
        <authorList>
            <person name="Magalhaes I.L.F."/>
            <person name="Oliveira U."/>
            <person name="Santos F.R."/>
            <person name="Vidigal T.H.D.A."/>
            <person name="Brescovit A.D."/>
            <person name="Santos A.J."/>
        </authorList>
    </citation>
    <scope>NUCLEOTIDE SEQUENCE [LARGE SCALE GENOMIC DNA]</scope>
</reference>
<evidence type="ECO:0000313" key="3">
    <source>
        <dbReference type="Proteomes" id="UP000054845"/>
    </source>
</evidence>
<protein>
    <submittedName>
        <fullName evidence="2">Uncharacterized protein</fullName>
    </submittedName>
</protein>